<comment type="similarity">
    <text evidence="2">Belongs to the GSP F family.</text>
</comment>
<evidence type="ECO:0000256" key="7">
    <source>
        <dbReference type="ARBA" id="ARBA00023136"/>
    </source>
</evidence>
<comment type="caution">
    <text evidence="10">The sequence shown here is derived from an EMBL/GenBank/DDBJ whole genome shotgun (WGS) entry which is preliminary data.</text>
</comment>
<dbReference type="PANTHER" id="PTHR30012:SF0">
    <property type="entry name" value="TYPE II SECRETION SYSTEM PROTEIN F-RELATED"/>
    <property type="match status" value="1"/>
</dbReference>
<keyword evidence="5 8" id="KW-0812">Transmembrane</keyword>
<dbReference type="FunFam" id="1.20.81.30:FF:000001">
    <property type="entry name" value="Type II secretion system protein F"/>
    <property type="match status" value="1"/>
</dbReference>
<dbReference type="EMBL" id="JAQSDF010000001">
    <property type="protein sequence ID" value="MDI1229621.1"/>
    <property type="molecule type" value="Genomic_DNA"/>
</dbReference>
<accession>A0AA43Q4L1</accession>
<feature type="transmembrane region" description="Helical" evidence="8">
    <location>
        <begin position="181"/>
        <end position="204"/>
    </location>
</feature>
<evidence type="ECO:0000256" key="5">
    <source>
        <dbReference type="ARBA" id="ARBA00022692"/>
    </source>
</evidence>
<feature type="domain" description="Type II secretion system protein GspF" evidence="9">
    <location>
        <begin position="287"/>
        <end position="408"/>
    </location>
</feature>
<evidence type="ECO:0000259" key="9">
    <source>
        <dbReference type="Pfam" id="PF00482"/>
    </source>
</evidence>
<keyword evidence="4" id="KW-0997">Cell inner membrane</keyword>
<dbReference type="Proteomes" id="UP001160519">
    <property type="component" value="Unassembled WGS sequence"/>
</dbReference>
<gene>
    <name evidence="10" type="ORF">PSU93_00530</name>
</gene>
<proteinExistence type="inferred from homology"/>
<evidence type="ECO:0000256" key="8">
    <source>
        <dbReference type="SAM" id="Phobius"/>
    </source>
</evidence>
<comment type="subcellular location">
    <subcellularLocation>
        <location evidence="1">Cell inner membrane</location>
        <topology evidence="1">Multi-pass membrane protein</topology>
    </subcellularLocation>
</comment>
<evidence type="ECO:0000256" key="2">
    <source>
        <dbReference type="ARBA" id="ARBA00005745"/>
    </source>
</evidence>
<evidence type="ECO:0000256" key="4">
    <source>
        <dbReference type="ARBA" id="ARBA00022519"/>
    </source>
</evidence>
<dbReference type="InterPro" id="IPR018076">
    <property type="entry name" value="T2SS_GspF_dom"/>
</dbReference>
<feature type="domain" description="Type II secretion system protein GspF" evidence="9">
    <location>
        <begin position="83"/>
        <end position="205"/>
    </location>
</feature>
<feature type="transmembrane region" description="Helical" evidence="8">
    <location>
        <begin position="389"/>
        <end position="413"/>
    </location>
</feature>
<evidence type="ECO:0000256" key="3">
    <source>
        <dbReference type="ARBA" id="ARBA00022475"/>
    </source>
</evidence>
<dbReference type="PANTHER" id="PTHR30012">
    <property type="entry name" value="GENERAL SECRETION PATHWAY PROTEIN"/>
    <property type="match status" value="1"/>
</dbReference>
<protein>
    <submittedName>
        <fullName evidence="10">Type II secretion system F family protein</fullName>
    </submittedName>
</protein>
<dbReference type="GO" id="GO:0005886">
    <property type="term" value="C:plasma membrane"/>
    <property type="evidence" value="ECO:0007669"/>
    <property type="project" value="UniProtKB-SubCell"/>
</dbReference>
<keyword evidence="6 8" id="KW-1133">Transmembrane helix</keyword>
<keyword evidence="3" id="KW-1003">Cell membrane</keyword>
<evidence type="ECO:0000313" key="11">
    <source>
        <dbReference type="Proteomes" id="UP001160519"/>
    </source>
</evidence>
<dbReference type="Pfam" id="PF00482">
    <property type="entry name" value="T2SSF"/>
    <property type="match status" value="2"/>
</dbReference>
<dbReference type="Gene3D" id="1.20.81.30">
    <property type="entry name" value="Type II secretion system (T2SS), domain F"/>
    <property type="match status" value="2"/>
</dbReference>
<feature type="transmembrane region" description="Helical" evidence="8">
    <location>
        <begin position="276"/>
        <end position="298"/>
    </location>
</feature>
<dbReference type="AlphaFoldDB" id="A0AA43Q4L1"/>
<evidence type="ECO:0000313" key="10">
    <source>
        <dbReference type="EMBL" id="MDI1229621.1"/>
    </source>
</evidence>
<keyword evidence="7 8" id="KW-0472">Membrane</keyword>
<organism evidence="10 11">
    <name type="scientific">Candidatus Methylobacter titanis</name>
    <dbReference type="NCBI Taxonomy" id="3053457"/>
    <lineage>
        <taxon>Bacteria</taxon>
        <taxon>Pseudomonadati</taxon>
        <taxon>Pseudomonadota</taxon>
        <taxon>Gammaproteobacteria</taxon>
        <taxon>Methylococcales</taxon>
        <taxon>Methylococcaceae</taxon>
        <taxon>Methylobacter</taxon>
    </lineage>
</organism>
<keyword evidence="11" id="KW-1185">Reference proteome</keyword>
<dbReference type="InterPro" id="IPR042094">
    <property type="entry name" value="T2SS_GspF_sf"/>
</dbReference>
<reference evidence="10" key="1">
    <citation type="submission" date="2023-01" db="EMBL/GenBank/DDBJ databases">
        <title>Biogeochemical cycle of methane in antarctic sediments.</title>
        <authorList>
            <person name="Roldan D.M."/>
            <person name="Menes R.J."/>
        </authorList>
    </citation>
    <scope>NUCLEOTIDE SEQUENCE [LARGE SCALE GENOMIC DNA]</scope>
    <source>
        <strain evidence="10">K-2018 MAG008</strain>
    </source>
</reference>
<evidence type="ECO:0000256" key="1">
    <source>
        <dbReference type="ARBA" id="ARBA00004429"/>
    </source>
</evidence>
<dbReference type="PRINTS" id="PR00812">
    <property type="entry name" value="BCTERIALGSPF"/>
</dbReference>
<feature type="transmembrane region" description="Helical" evidence="8">
    <location>
        <begin position="236"/>
        <end position="255"/>
    </location>
</feature>
<evidence type="ECO:0000256" key="6">
    <source>
        <dbReference type="ARBA" id="ARBA00022989"/>
    </source>
</evidence>
<dbReference type="InterPro" id="IPR003004">
    <property type="entry name" value="GspF/PilC"/>
</dbReference>
<name>A0AA43Q4L1_9GAMM</name>
<sequence length="419" mass="47352">MATAKPVMNLFYYSAIENARRHGRAFIKLPYASKYSARAYLEQRFTGAAIEVTQLPLWILYLYNAIEWIRGRQLQDEDLAELLHSLGLMLKSGLPIIEALTELADDGGLNAGSLLALDLRDSIRSGMSVTEAIDRYGKNIPPTVRYLIKIGESSGTLDRTLLDSAAHLKRIVLLKQDTYKVMIYPAFIIATTAATAWFWAVYVLPNVFDMFRQMHVQLPATTVAVMKAIHVYNQHATLYTELILFILLLTVLTVRQSEWLRYNLYRLAYHAPVTKILVRASAMAFITEYLSLLIASGINLAECLEIMAQSLENRMYRQKIKDIRAGVLRGNTLSNGLRESGVFPGLVVRLVKVGEQSGNLDYQLRVLAEEFGRRFNYTISTITEIVKPLVILIAGAFFIFMVVVFLLPIYDLIKQVSAR</sequence>